<dbReference type="KEGG" id="geh:HYN69_12710"/>
<name>A0A2S0UN72_9RHOB</name>
<keyword evidence="4" id="KW-1185">Reference proteome</keyword>
<dbReference type="PANTHER" id="PTHR30441">
    <property type="entry name" value="DUF748 DOMAIN-CONTAINING PROTEIN"/>
    <property type="match status" value="1"/>
</dbReference>
<evidence type="ECO:0000313" key="3">
    <source>
        <dbReference type="EMBL" id="AWB49253.1"/>
    </source>
</evidence>
<feature type="compositionally biased region" description="Basic and acidic residues" evidence="1">
    <location>
        <begin position="604"/>
        <end position="615"/>
    </location>
</feature>
<proteinExistence type="predicted"/>
<dbReference type="GO" id="GO:0005886">
    <property type="term" value="C:plasma membrane"/>
    <property type="evidence" value="ECO:0007669"/>
    <property type="project" value="TreeGrafter"/>
</dbReference>
<dbReference type="RefSeq" id="WP_108436070.1">
    <property type="nucleotide sequence ID" value="NZ_CP028918.1"/>
</dbReference>
<feature type="domain" description="AsmA" evidence="2">
    <location>
        <begin position="353"/>
        <end position="524"/>
    </location>
</feature>
<feature type="domain" description="AsmA" evidence="2">
    <location>
        <begin position="8"/>
        <end position="134"/>
    </location>
</feature>
<dbReference type="EMBL" id="CP028918">
    <property type="protein sequence ID" value="AWB49253.1"/>
    <property type="molecule type" value="Genomic_DNA"/>
</dbReference>
<reference evidence="3 4" key="1">
    <citation type="submission" date="2018-04" db="EMBL/GenBank/DDBJ databases">
        <title>Genome sequencing of Gemmobacter.</title>
        <authorList>
            <person name="Yi H."/>
            <person name="Baek M.-G."/>
        </authorList>
    </citation>
    <scope>NUCLEOTIDE SEQUENCE [LARGE SCALE GENOMIC DNA]</scope>
    <source>
        <strain evidence="3 4">HYN0069</strain>
    </source>
</reference>
<evidence type="ECO:0000259" key="2">
    <source>
        <dbReference type="Pfam" id="PF05170"/>
    </source>
</evidence>
<dbReference type="InterPro" id="IPR052894">
    <property type="entry name" value="AsmA-related"/>
</dbReference>
<dbReference type="OrthoDB" id="5439561at2"/>
<feature type="region of interest" description="Disordered" evidence="1">
    <location>
        <begin position="604"/>
        <end position="633"/>
    </location>
</feature>
<organism evidence="3 4">
    <name type="scientific">Paragemmobacter aquarius</name>
    <dbReference type="NCBI Taxonomy" id="2169400"/>
    <lineage>
        <taxon>Bacteria</taxon>
        <taxon>Pseudomonadati</taxon>
        <taxon>Pseudomonadota</taxon>
        <taxon>Alphaproteobacteria</taxon>
        <taxon>Rhodobacterales</taxon>
        <taxon>Paracoccaceae</taxon>
        <taxon>Paragemmobacter</taxon>
    </lineage>
</organism>
<dbReference type="AlphaFoldDB" id="A0A2S0UN72"/>
<dbReference type="Proteomes" id="UP000244496">
    <property type="component" value="Chromosome"/>
</dbReference>
<gene>
    <name evidence="3" type="ORF">HYN69_12710</name>
</gene>
<dbReference type="GO" id="GO:0090313">
    <property type="term" value="P:regulation of protein targeting to membrane"/>
    <property type="evidence" value="ECO:0007669"/>
    <property type="project" value="TreeGrafter"/>
</dbReference>
<dbReference type="Pfam" id="PF05170">
    <property type="entry name" value="AsmA"/>
    <property type="match status" value="2"/>
</dbReference>
<sequence>MRWLFRLSVALVVLVLLALGAVALIPSERVARLATDRFEAVTGRELTIEGAVKPSLWPVLGVETGRITLSNAPWSDEGPMLVAEGLSIRLDLTALMGGTMRITGFELTRPEILLERSEDGVPNWEFGGSNGGTASAGMAGAETPFTLDLAAIHDGSLGYLDHATGQAVQIGGLEAEARLADYEGSLALNLSGEIAGQAVTASGSVGNFDKAYAGEVVPVDFAARIGAAEISFGGRGGVAPLAAEGQIEADLGDLAALAAVLGFGAPALPEGLGARSVTLSGKVTRSADGDVYLRGGRIGLDRTVLTGDLDLALGGVRPRVSGNLAMVELAVGGEGGGEGGGEVGGGGAAVAGWSDAPLSAEGLRGFDADLGLSADALRLGGLRLTDLRARVTVDAGRAVVDVARAGAYDGTVLGQVVVNGRKGLSVGGKLDFGGVALQPLLADVAGYDRLIGTGDLSFDFVAGGGSVAALMRNLDGQGRLALGAGEIRGIDVPAMLASMDASQLGPSERTVFDSLEAGFTIERGDLFNDDLALRSPYLRATGGGRVGLGARDFDYRLRASALQGEDGADRIVVPIWITGPWEKPKVALDLEALAQEQLGEQAKAAEDELRRRAAEELGQQAGESLEDAARRKLQDEVDKQAGSLLEQLLGGN</sequence>
<evidence type="ECO:0000313" key="4">
    <source>
        <dbReference type="Proteomes" id="UP000244496"/>
    </source>
</evidence>
<accession>A0A2S0UN72</accession>
<protein>
    <submittedName>
        <fullName evidence="3">AsmA family protein</fullName>
    </submittedName>
</protein>
<evidence type="ECO:0000256" key="1">
    <source>
        <dbReference type="SAM" id="MobiDB-lite"/>
    </source>
</evidence>
<dbReference type="PANTHER" id="PTHR30441:SF4">
    <property type="entry name" value="PROTEIN ASMA"/>
    <property type="match status" value="1"/>
</dbReference>
<dbReference type="InterPro" id="IPR007844">
    <property type="entry name" value="AsmA"/>
</dbReference>